<comment type="caution">
    <text evidence="2">The sequence shown here is derived from an EMBL/GenBank/DDBJ whole genome shotgun (WGS) entry which is preliminary data.</text>
</comment>
<dbReference type="EMBL" id="RJJD01000015">
    <property type="protein sequence ID" value="RNI23489.1"/>
    <property type="molecule type" value="Genomic_DNA"/>
</dbReference>
<accession>A0A3M9MD58</accession>
<evidence type="ECO:0000256" key="1">
    <source>
        <dbReference type="SAM" id="SignalP"/>
    </source>
</evidence>
<proteinExistence type="predicted"/>
<feature type="chain" id="PRO_5018282500" evidence="1">
    <location>
        <begin position="24"/>
        <end position="78"/>
    </location>
</feature>
<dbReference type="Proteomes" id="UP000272117">
    <property type="component" value="Unassembled WGS sequence"/>
</dbReference>
<gene>
    <name evidence="2" type="ORF">EFB08_18310</name>
</gene>
<keyword evidence="1" id="KW-0732">Signal</keyword>
<dbReference type="AlphaFoldDB" id="A0A3M9MD58"/>
<evidence type="ECO:0000313" key="2">
    <source>
        <dbReference type="EMBL" id="RNI23489.1"/>
    </source>
</evidence>
<reference evidence="2 3" key="1">
    <citation type="submission" date="2018-11" db="EMBL/GenBank/DDBJ databases">
        <title>Rufibacter latericius sp. nov., isolated from water in Baiyang Lake.</title>
        <authorList>
            <person name="Yang Y."/>
        </authorList>
    </citation>
    <scope>NUCLEOTIDE SEQUENCE [LARGE SCALE GENOMIC DNA]</scope>
    <source>
        <strain evidence="2 3">R-22-1c-1</strain>
    </source>
</reference>
<evidence type="ECO:0000313" key="3">
    <source>
        <dbReference type="Proteomes" id="UP000272117"/>
    </source>
</evidence>
<feature type="signal peptide" evidence="1">
    <location>
        <begin position="1"/>
        <end position="23"/>
    </location>
</feature>
<organism evidence="2 3">
    <name type="scientific">Rufibacter latericius</name>
    <dbReference type="NCBI Taxonomy" id="2487040"/>
    <lineage>
        <taxon>Bacteria</taxon>
        <taxon>Pseudomonadati</taxon>
        <taxon>Bacteroidota</taxon>
        <taxon>Cytophagia</taxon>
        <taxon>Cytophagales</taxon>
        <taxon>Hymenobacteraceae</taxon>
        <taxon>Rufibacter</taxon>
    </lineage>
</organism>
<protein>
    <submittedName>
        <fullName evidence="2">Uncharacterized protein</fullName>
    </submittedName>
</protein>
<sequence>MKKFLLSLLFFAFALSFAPFASAASETALVKEELPFFKKKKGSMARYKQIKRNNGSYVKKRTAGNRKKKSFFQQIASR</sequence>
<name>A0A3M9MD58_9BACT</name>
<keyword evidence="3" id="KW-1185">Reference proteome</keyword>